<dbReference type="Pfam" id="PF00784">
    <property type="entry name" value="MyTH4"/>
    <property type="match status" value="1"/>
</dbReference>
<dbReference type="GO" id="GO:0005856">
    <property type="term" value="C:cytoskeleton"/>
    <property type="evidence" value="ECO:0007669"/>
    <property type="project" value="InterPro"/>
</dbReference>
<dbReference type="InterPro" id="IPR038185">
    <property type="entry name" value="MyTH4_dom_sf"/>
</dbReference>
<dbReference type="OrthoDB" id="6367894at2759"/>
<dbReference type="PROSITE" id="PS51016">
    <property type="entry name" value="MYTH4"/>
    <property type="match status" value="1"/>
</dbReference>
<dbReference type="InterPro" id="IPR000857">
    <property type="entry name" value="MyTH4_dom"/>
</dbReference>
<protein>
    <submittedName>
        <fullName evidence="2">Myosin 15</fullName>
    </submittedName>
</protein>
<dbReference type="Gene3D" id="1.25.40.530">
    <property type="entry name" value="MyTH4 domain"/>
    <property type="match status" value="1"/>
</dbReference>
<evidence type="ECO:0000313" key="3">
    <source>
        <dbReference type="Proteomes" id="UP000595437"/>
    </source>
</evidence>
<dbReference type="AlphaFoldDB" id="A0A7T8JUB0"/>
<feature type="domain" description="MyTH4" evidence="1">
    <location>
        <begin position="1"/>
        <end position="113"/>
    </location>
</feature>
<dbReference type="EMBL" id="CP045907">
    <property type="protein sequence ID" value="QQP35412.1"/>
    <property type="molecule type" value="Genomic_DNA"/>
</dbReference>
<dbReference type="SMART" id="SM00139">
    <property type="entry name" value="MyTH4"/>
    <property type="match status" value="1"/>
</dbReference>
<dbReference type="InterPro" id="IPR051567">
    <property type="entry name" value="Unconventional_Myosin_ATPase"/>
</dbReference>
<dbReference type="Proteomes" id="UP000595437">
    <property type="component" value="Chromosome 18"/>
</dbReference>
<organism evidence="2 3">
    <name type="scientific">Caligus rogercresseyi</name>
    <name type="common">Sea louse</name>
    <dbReference type="NCBI Taxonomy" id="217165"/>
    <lineage>
        <taxon>Eukaryota</taxon>
        <taxon>Metazoa</taxon>
        <taxon>Ecdysozoa</taxon>
        <taxon>Arthropoda</taxon>
        <taxon>Crustacea</taxon>
        <taxon>Multicrustacea</taxon>
        <taxon>Hexanauplia</taxon>
        <taxon>Copepoda</taxon>
        <taxon>Siphonostomatoida</taxon>
        <taxon>Caligidae</taxon>
        <taxon>Caligus</taxon>
    </lineage>
</organism>
<proteinExistence type="predicted"/>
<name>A0A7T8JUB0_CALRO</name>
<gene>
    <name evidence="2" type="ORF">FKW44_023630</name>
</gene>
<reference evidence="3" key="1">
    <citation type="submission" date="2021-01" db="EMBL/GenBank/DDBJ databases">
        <title>Caligus Genome Assembly.</title>
        <authorList>
            <person name="Gallardo-Escarate C."/>
        </authorList>
    </citation>
    <scope>NUCLEOTIDE SEQUENCE [LARGE SCALE GENOMIC DNA]</scope>
</reference>
<sequence length="147" mass="17072">MENTPLTKQYKNSFPLSAGIRNEKLRDEIYCQLANQTRKNGDPQSNERGWFLISNCLSSFPPSKTLYKYLLKYVSDNGANGYKYICQQKLLQAGINHESRVYPPTNLEWHSNKKAVRMALDATFPDFEIRPVPIESFTTQRSFLLMR</sequence>
<accession>A0A7T8JUB0</accession>
<evidence type="ECO:0000313" key="2">
    <source>
        <dbReference type="EMBL" id="QQP35412.1"/>
    </source>
</evidence>
<keyword evidence="3" id="KW-1185">Reference proteome</keyword>
<evidence type="ECO:0000259" key="1">
    <source>
        <dbReference type="PROSITE" id="PS51016"/>
    </source>
</evidence>
<dbReference type="PANTHER" id="PTHR22692:SF26">
    <property type="entry name" value="SH3 DOMAIN-CONTAINING PROTEIN"/>
    <property type="match status" value="1"/>
</dbReference>
<dbReference type="PANTHER" id="PTHR22692">
    <property type="entry name" value="MYOSIN VII, XV"/>
    <property type="match status" value="1"/>
</dbReference>